<reference evidence="1 2" key="1">
    <citation type="submission" date="2023-03" db="EMBL/GenBank/DDBJ databases">
        <title>Bacillus Genome Sequencing.</title>
        <authorList>
            <person name="Dunlap C."/>
        </authorList>
    </citation>
    <scope>NUCLEOTIDE SEQUENCE [LARGE SCALE GENOMIC DNA]</scope>
    <source>
        <strain evidence="1 2">NRS-52</strain>
    </source>
</reference>
<organism evidence="1 2">
    <name type="scientific">Paenibacillus chibensis</name>
    <dbReference type="NCBI Taxonomy" id="59846"/>
    <lineage>
        <taxon>Bacteria</taxon>
        <taxon>Bacillati</taxon>
        <taxon>Bacillota</taxon>
        <taxon>Bacilli</taxon>
        <taxon>Bacillales</taxon>
        <taxon>Paenibacillaceae</taxon>
        <taxon>Paenibacillus</taxon>
    </lineage>
</organism>
<gene>
    <name evidence="1" type="ORF">P9847_01360</name>
</gene>
<protein>
    <submittedName>
        <fullName evidence="1">Uncharacterized protein</fullName>
    </submittedName>
</protein>
<keyword evidence="2" id="KW-1185">Reference proteome</keyword>
<comment type="caution">
    <text evidence="1">The sequence shown here is derived from an EMBL/GenBank/DDBJ whole genome shotgun (WGS) entry which is preliminary data.</text>
</comment>
<dbReference type="Proteomes" id="UP001343257">
    <property type="component" value="Unassembled WGS sequence"/>
</dbReference>
<dbReference type="EMBL" id="JARTLD010000003">
    <property type="protein sequence ID" value="MED5015946.1"/>
    <property type="molecule type" value="Genomic_DNA"/>
</dbReference>
<evidence type="ECO:0000313" key="2">
    <source>
        <dbReference type="Proteomes" id="UP001343257"/>
    </source>
</evidence>
<evidence type="ECO:0000313" key="1">
    <source>
        <dbReference type="EMBL" id="MED5015946.1"/>
    </source>
</evidence>
<sequence>MSDAMVLVTALIGYRGLQKEQLVQYMHESIVVEPDGRQAIELSIFEKKIGLPDDFFANAIKEASAAATTETSQ</sequence>
<dbReference type="RefSeq" id="WP_328274772.1">
    <property type="nucleotide sequence ID" value="NZ_JARTLD010000003.1"/>
</dbReference>
<proteinExistence type="predicted"/>
<accession>A0ABU6PM53</accession>
<name>A0ABU6PM53_9BACL</name>